<dbReference type="PANTHER" id="PTHR46862:SF5">
    <property type="entry name" value="OS02G0170000 PROTEIN"/>
    <property type="match status" value="1"/>
</dbReference>
<feature type="repeat" description="PPR" evidence="2">
    <location>
        <begin position="447"/>
        <end position="481"/>
    </location>
</feature>
<keyword evidence="4" id="KW-1185">Reference proteome</keyword>
<dbReference type="EMBL" id="BAABME010012082">
    <property type="protein sequence ID" value="GAA0184686.1"/>
    <property type="molecule type" value="Genomic_DNA"/>
</dbReference>
<feature type="repeat" description="PPR" evidence="2">
    <location>
        <begin position="587"/>
        <end position="621"/>
    </location>
</feature>
<evidence type="ECO:0000313" key="4">
    <source>
        <dbReference type="Proteomes" id="UP001454036"/>
    </source>
</evidence>
<evidence type="ECO:0000256" key="2">
    <source>
        <dbReference type="PROSITE-ProRule" id="PRU00708"/>
    </source>
</evidence>
<accession>A0AAV3RSL3</accession>
<organism evidence="3 4">
    <name type="scientific">Lithospermum erythrorhizon</name>
    <name type="common">Purple gromwell</name>
    <name type="synonym">Lithospermum officinale var. erythrorhizon</name>
    <dbReference type="NCBI Taxonomy" id="34254"/>
    <lineage>
        <taxon>Eukaryota</taxon>
        <taxon>Viridiplantae</taxon>
        <taxon>Streptophyta</taxon>
        <taxon>Embryophyta</taxon>
        <taxon>Tracheophyta</taxon>
        <taxon>Spermatophyta</taxon>
        <taxon>Magnoliopsida</taxon>
        <taxon>eudicotyledons</taxon>
        <taxon>Gunneridae</taxon>
        <taxon>Pentapetalae</taxon>
        <taxon>asterids</taxon>
        <taxon>lamiids</taxon>
        <taxon>Boraginales</taxon>
        <taxon>Boraginaceae</taxon>
        <taxon>Boraginoideae</taxon>
        <taxon>Lithospermeae</taxon>
        <taxon>Lithospermum</taxon>
    </lineage>
</organism>
<evidence type="ECO:0008006" key="5">
    <source>
        <dbReference type="Google" id="ProtNLM"/>
    </source>
</evidence>
<dbReference type="InterPro" id="IPR002885">
    <property type="entry name" value="PPR_rpt"/>
</dbReference>
<reference evidence="3 4" key="1">
    <citation type="submission" date="2024-01" db="EMBL/GenBank/DDBJ databases">
        <title>The complete chloroplast genome sequence of Lithospermum erythrorhizon: insights into the phylogenetic relationship among Boraginaceae species and the maternal lineages of purple gromwells.</title>
        <authorList>
            <person name="Okada T."/>
            <person name="Watanabe K."/>
        </authorList>
    </citation>
    <scope>NUCLEOTIDE SEQUENCE [LARGE SCALE GENOMIC DNA]</scope>
</reference>
<dbReference type="PROSITE" id="PS51375">
    <property type="entry name" value="PPR"/>
    <property type="match status" value="11"/>
</dbReference>
<evidence type="ECO:0000313" key="3">
    <source>
        <dbReference type="EMBL" id="GAA0184686.1"/>
    </source>
</evidence>
<feature type="repeat" description="PPR" evidence="2">
    <location>
        <begin position="517"/>
        <end position="551"/>
    </location>
</feature>
<feature type="repeat" description="PPR" evidence="2">
    <location>
        <begin position="702"/>
        <end position="736"/>
    </location>
</feature>
<feature type="repeat" description="PPR" evidence="2">
    <location>
        <begin position="237"/>
        <end position="271"/>
    </location>
</feature>
<dbReference type="Proteomes" id="UP001454036">
    <property type="component" value="Unassembled WGS sequence"/>
</dbReference>
<feature type="repeat" description="PPR" evidence="2">
    <location>
        <begin position="272"/>
        <end position="306"/>
    </location>
</feature>
<dbReference type="SUPFAM" id="SSF81901">
    <property type="entry name" value="HCP-like"/>
    <property type="match status" value="1"/>
</dbReference>
<dbReference type="Pfam" id="PF12854">
    <property type="entry name" value="PPR_1"/>
    <property type="match status" value="2"/>
</dbReference>
<dbReference type="Pfam" id="PF01535">
    <property type="entry name" value="PPR"/>
    <property type="match status" value="3"/>
</dbReference>
<gene>
    <name evidence="3" type="ORF">LIER_31974</name>
</gene>
<dbReference type="PANTHER" id="PTHR46862">
    <property type="entry name" value="OS07G0661900 PROTEIN"/>
    <property type="match status" value="1"/>
</dbReference>
<feature type="repeat" description="PPR" evidence="2">
    <location>
        <begin position="377"/>
        <end position="411"/>
    </location>
</feature>
<comment type="caution">
    <text evidence="3">The sequence shown here is derived from an EMBL/GenBank/DDBJ whole genome shotgun (WGS) entry which is preliminary data.</text>
</comment>
<feature type="repeat" description="PPR" evidence="2">
    <location>
        <begin position="167"/>
        <end position="201"/>
    </location>
</feature>
<keyword evidence="1" id="KW-0677">Repeat</keyword>
<protein>
    <recommendedName>
        <fullName evidence="5">Pentatricopeptide repeat-containing protein</fullName>
    </recommendedName>
</protein>
<name>A0AAV3RSL3_LITER</name>
<dbReference type="Pfam" id="PF13041">
    <property type="entry name" value="PPR_2"/>
    <property type="match status" value="4"/>
</dbReference>
<dbReference type="InterPro" id="IPR011990">
    <property type="entry name" value="TPR-like_helical_dom_sf"/>
</dbReference>
<proteinExistence type="predicted"/>
<feature type="repeat" description="PPR" evidence="2">
    <location>
        <begin position="482"/>
        <end position="516"/>
    </location>
</feature>
<evidence type="ECO:0000256" key="1">
    <source>
        <dbReference type="ARBA" id="ARBA00022737"/>
    </source>
</evidence>
<dbReference type="NCBIfam" id="TIGR00756">
    <property type="entry name" value="PPR"/>
    <property type="match status" value="10"/>
</dbReference>
<dbReference type="Gene3D" id="1.25.40.10">
    <property type="entry name" value="Tetratricopeptide repeat domain"/>
    <property type="match status" value="6"/>
</dbReference>
<feature type="repeat" description="PPR" evidence="2">
    <location>
        <begin position="202"/>
        <end position="236"/>
    </location>
</feature>
<feature type="repeat" description="PPR" evidence="2">
    <location>
        <begin position="552"/>
        <end position="586"/>
    </location>
</feature>
<sequence length="754" mass="86572">MNIQILEYFSNKTSKILNIFQTKRPFSSCLLPVNPHKFQEYHKVRIFTSTDHLISRGLLYLAQKVIQKIIYQSSSISEALYAVEFGFSRGLELDSCCLSFLIQKIVSFGDAQVAETLFKDYILSRGIEFEVDFDLLDSLVLCYCKLGKLDYARLHFDRIFEMRLVPSKEACNALLRGYCKIRNLDMAMSVFVKMIKLNCEPDNFTYNTLIQGFVKLGLYDKAWLVFRHMAESGLVPNAITYQLMINQYCIDGKVDCALALMSSMSQCNVAPAVHSYTTLMNALYKENRIEEADRLYMEMVDGGFVPDHVLYFTLIKNHQPGCEINLALQLVQAISANGCGIDLSASVNPMLSESAEDIMLEIQRLLIEICRRNMGLANNAFSIYLMALCTAKKLDKALICLDKMVRFGLQPLLSAYNALIKCLLQEGLVGEITSVVEVMEYDGLLPSPTTFLIIINEHCKRGRVQSAFNILHHMEQRGLKPSVGIYDAIIRCLSSENSINEAEKLFDRMLESSIDLDESIFVTMINAYCKDGRAIQACELFDKIVHFGLQRSSRSYTSLISGLVKINKIERSCWYLNRMFDDGFEPDTVIYTSLISQFVRNGQIRFAFSLVDLMEKNQIKRDMITYITLVSGLSRNIRSFDDPWYVEQNKSKEMETMFYQLHHRYMLPNTRKMELSFSSKDEMKLFAMQFIKKIQKSVPVHNLYLFNGVISVICCAGRMQEAYNYFHQMLRKGLCPNKAFEHLCFEDMRRNGCP</sequence>
<dbReference type="AlphaFoldDB" id="A0AAV3RSL3"/>